<dbReference type="RefSeq" id="WP_073585682.1">
    <property type="nucleotide sequence ID" value="NZ_AP024897.1"/>
</dbReference>
<keyword evidence="1" id="KW-0812">Transmembrane</keyword>
<accession>A0A1M7Z099</accession>
<reference evidence="3" key="1">
    <citation type="submission" date="2016-12" db="EMBL/GenBank/DDBJ databases">
        <authorList>
            <person name="Rodrigo-Torres L."/>
            <person name="Arahal R.D."/>
            <person name="Lucena T."/>
        </authorList>
    </citation>
    <scope>NUCLEOTIDE SEQUENCE [LARGE SCALE GENOMIC DNA]</scope>
</reference>
<dbReference type="OrthoDB" id="6160351at2"/>
<keyword evidence="1" id="KW-1133">Transmembrane helix</keyword>
<feature type="transmembrane region" description="Helical" evidence="1">
    <location>
        <begin position="127"/>
        <end position="145"/>
    </location>
</feature>
<dbReference type="EMBL" id="FRFG01000059">
    <property type="protein sequence ID" value="SHO58235.1"/>
    <property type="molecule type" value="Genomic_DNA"/>
</dbReference>
<dbReference type="Proteomes" id="UP000184600">
    <property type="component" value="Unassembled WGS sequence"/>
</dbReference>
<name>A0A1M7Z099_9VIBR</name>
<feature type="transmembrane region" description="Helical" evidence="1">
    <location>
        <begin position="83"/>
        <end position="112"/>
    </location>
</feature>
<evidence type="ECO:0000256" key="1">
    <source>
        <dbReference type="SAM" id="Phobius"/>
    </source>
</evidence>
<evidence type="ECO:0000313" key="2">
    <source>
        <dbReference type="EMBL" id="SHO58235.1"/>
    </source>
</evidence>
<gene>
    <name evidence="2" type="ORF">VQ7734_04005</name>
</gene>
<dbReference type="AlphaFoldDB" id="A0A1M7Z099"/>
<keyword evidence="3" id="KW-1185">Reference proteome</keyword>
<protein>
    <submittedName>
        <fullName evidence="2">Uncharacterized protein</fullName>
    </submittedName>
</protein>
<organism evidence="2 3">
    <name type="scientific">Vibrio quintilis</name>
    <dbReference type="NCBI Taxonomy" id="1117707"/>
    <lineage>
        <taxon>Bacteria</taxon>
        <taxon>Pseudomonadati</taxon>
        <taxon>Pseudomonadota</taxon>
        <taxon>Gammaproteobacteria</taxon>
        <taxon>Vibrionales</taxon>
        <taxon>Vibrionaceae</taxon>
        <taxon>Vibrio</taxon>
    </lineage>
</organism>
<evidence type="ECO:0000313" key="3">
    <source>
        <dbReference type="Proteomes" id="UP000184600"/>
    </source>
</evidence>
<proteinExistence type="predicted"/>
<keyword evidence="1" id="KW-0472">Membrane</keyword>
<dbReference type="STRING" id="1117707.VQ7734_04005"/>
<sequence>MSYCQTAYNSKQFIKQNPPESEGLKNKLYKRGQILPFSQTNCSIATSAIRTPDISVIRKSEETELFWTHEHLQPYHFTRGAGIYLMFAAFAKFALLFAYPFFFVLFTIAFVFGDWKINQLISFLSDITLYLAIPALIVYSPILWINRKKPEVKQEQAALFSRKDYSLNRQTGMVTLYDRNNKELYTYPFIEFDCVLTATPTHQGLLTYRLTLLNRYSPHEKGINIGLQIGINASVAEYHRLWNMIQQYMDTSQPMPDIPILEPFRAQDQTTAEYDQKTGRASHYWRSMTDEEFTEKLDQIAQKQHIEELPASGPELNIFTTSA</sequence>